<keyword evidence="5" id="KW-0479">Metal-binding</keyword>
<evidence type="ECO:0000256" key="1">
    <source>
        <dbReference type="ARBA" id="ARBA00001946"/>
    </source>
</evidence>
<keyword evidence="2 11" id="KW-0808">Transferase</keyword>
<evidence type="ECO:0000256" key="4">
    <source>
        <dbReference type="ARBA" id="ARBA00022695"/>
    </source>
</evidence>
<feature type="domain" description="HD" evidence="13">
    <location>
        <begin position="254"/>
        <end position="363"/>
    </location>
</feature>
<evidence type="ECO:0000259" key="12">
    <source>
        <dbReference type="Pfam" id="PF01743"/>
    </source>
</evidence>
<keyword evidence="8" id="KW-0067">ATP-binding</keyword>
<evidence type="ECO:0000313" key="16">
    <source>
        <dbReference type="Proteomes" id="UP000606889"/>
    </source>
</evidence>
<dbReference type="NCBIfam" id="TIGR00277">
    <property type="entry name" value="HDIG"/>
    <property type="match status" value="1"/>
</dbReference>
<dbReference type="InterPro" id="IPR003607">
    <property type="entry name" value="HD/PDEase_dom"/>
</dbReference>
<dbReference type="Gene3D" id="3.30.460.10">
    <property type="entry name" value="Beta Polymerase, domain 2"/>
    <property type="match status" value="1"/>
</dbReference>
<evidence type="ECO:0000256" key="8">
    <source>
        <dbReference type="ARBA" id="ARBA00022840"/>
    </source>
</evidence>
<gene>
    <name evidence="15" type="ORF">H8S18_08615</name>
</gene>
<evidence type="ECO:0000256" key="10">
    <source>
        <dbReference type="ARBA" id="ARBA00022884"/>
    </source>
</evidence>
<dbReference type="Gene3D" id="1.10.246.80">
    <property type="match status" value="1"/>
</dbReference>
<comment type="caution">
    <text evidence="15">The sequence shown here is derived from an EMBL/GenBank/DDBJ whole genome shotgun (WGS) entry which is preliminary data.</text>
</comment>
<keyword evidence="16" id="KW-1185">Reference proteome</keyword>
<dbReference type="InterPro" id="IPR043519">
    <property type="entry name" value="NT_sf"/>
</dbReference>
<dbReference type="EMBL" id="JACOON010000004">
    <property type="protein sequence ID" value="MBC5648397.1"/>
    <property type="molecule type" value="Genomic_DNA"/>
</dbReference>
<keyword evidence="6" id="KW-0547">Nucleotide-binding</keyword>
<dbReference type="PANTHER" id="PTHR47545:SF1">
    <property type="entry name" value="MULTIFUNCTIONAL CCA PROTEIN"/>
    <property type="match status" value="1"/>
</dbReference>
<keyword evidence="3" id="KW-0819">tRNA processing</keyword>
<evidence type="ECO:0000259" key="13">
    <source>
        <dbReference type="Pfam" id="PF01966"/>
    </source>
</evidence>
<dbReference type="InterPro" id="IPR050124">
    <property type="entry name" value="tRNA_CCA-adding_enzyme"/>
</dbReference>
<dbReference type="Pfam" id="PF01743">
    <property type="entry name" value="PolyA_pol"/>
    <property type="match status" value="1"/>
</dbReference>
<evidence type="ECO:0000256" key="7">
    <source>
        <dbReference type="ARBA" id="ARBA00022800"/>
    </source>
</evidence>
<dbReference type="PANTHER" id="PTHR47545">
    <property type="entry name" value="MULTIFUNCTIONAL CCA PROTEIN"/>
    <property type="match status" value="1"/>
</dbReference>
<comment type="similarity">
    <text evidence="11">Belongs to the tRNA nucleotidyltransferase/poly(A) polymerase family.</text>
</comment>
<dbReference type="Gene3D" id="1.10.3090.10">
    <property type="entry name" value="cca-adding enzyme, domain 2"/>
    <property type="match status" value="1"/>
</dbReference>
<dbReference type="SUPFAM" id="SSF81891">
    <property type="entry name" value="Poly A polymerase C-terminal region-like"/>
    <property type="match status" value="1"/>
</dbReference>
<evidence type="ECO:0000256" key="9">
    <source>
        <dbReference type="ARBA" id="ARBA00022842"/>
    </source>
</evidence>
<dbReference type="InterPro" id="IPR002646">
    <property type="entry name" value="PolA_pol_head_dom"/>
</dbReference>
<organism evidence="15 16">
    <name type="scientific">Christensenella tenuis</name>
    <dbReference type="NCBI Taxonomy" id="2763033"/>
    <lineage>
        <taxon>Bacteria</taxon>
        <taxon>Bacillati</taxon>
        <taxon>Bacillota</taxon>
        <taxon>Clostridia</taxon>
        <taxon>Christensenellales</taxon>
        <taxon>Christensenellaceae</taxon>
        <taxon>Christensenella</taxon>
    </lineage>
</organism>
<evidence type="ECO:0000256" key="2">
    <source>
        <dbReference type="ARBA" id="ARBA00022679"/>
    </source>
</evidence>
<keyword evidence="7" id="KW-0692">RNA repair</keyword>
<dbReference type="InterPro" id="IPR032828">
    <property type="entry name" value="PolyA_RNA-bd"/>
</dbReference>
<accession>A0ABR7EF58</accession>
<evidence type="ECO:0000256" key="11">
    <source>
        <dbReference type="RuleBase" id="RU003953"/>
    </source>
</evidence>
<feature type="domain" description="Poly A polymerase head" evidence="12">
    <location>
        <begin position="21"/>
        <end position="149"/>
    </location>
</feature>
<dbReference type="InterPro" id="IPR006675">
    <property type="entry name" value="HDIG_dom"/>
</dbReference>
<comment type="cofactor">
    <cofactor evidence="1">
        <name>Mg(2+)</name>
        <dbReference type="ChEBI" id="CHEBI:18420"/>
    </cofactor>
</comment>
<protein>
    <submittedName>
        <fullName evidence="15">CCA tRNA nucleotidyltransferase</fullName>
    </submittedName>
</protein>
<keyword evidence="4" id="KW-0548">Nucleotidyltransferase</keyword>
<evidence type="ECO:0000259" key="14">
    <source>
        <dbReference type="Pfam" id="PF12627"/>
    </source>
</evidence>
<name>A0ABR7EF58_9FIRM</name>
<sequence>MMEAHIERFFTIWNEAGLPPCYLVGGYPRNSLLGLAGTDLDVASPAPPQALCALPAPEIVLEERAYGLGTVVVKQRFGDALYVYEYTAFRCDNYGRGGAHTPKKVRFTDDIREDALRRDFTVNALYMGADGTVADPTGRGLAALAEKTIGQVTPETLTQDALRILRMVRFAAELGFTVEQDTWECAKAHIGGLADISRERIRDEFVKILMADTKHGIPGGVLCGLHMLKDLGAFSYIVPALTEGDGMEQNTEYHAYDVLEHSLQACACAPADLVTRLAALLHDIGKPAVFRETGKMVGHDKRGAALALAALNGLRFDKETAGEVGALVGAHMFDLDNRAGRKAVARMIVKLGERQFLRLADVREADFCGSGKGNPALSAGKWRETLRELKEKDAPISLEQLAVNGDDVMRELHIPPGKRVGKILLALQAYALKKPSQNSYKNLVRYAKIINTRENE</sequence>
<keyword evidence="9" id="KW-0460">Magnesium</keyword>
<dbReference type="CDD" id="cd00077">
    <property type="entry name" value="HDc"/>
    <property type="match status" value="1"/>
</dbReference>
<dbReference type="Proteomes" id="UP000606889">
    <property type="component" value="Unassembled WGS sequence"/>
</dbReference>
<dbReference type="Pfam" id="PF01966">
    <property type="entry name" value="HD"/>
    <property type="match status" value="1"/>
</dbReference>
<keyword evidence="10 11" id="KW-0694">RNA-binding</keyword>
<dbReference type="RefSeq" id="WP_186857904.1">
    <property type="nucleotide sequence ID" value="NZ_JACOON010000004.1"/>
</dbReference>
<evidence type="ECO:0000256" key="5">
    <source>
        <dbReference type="ARBA" id="ARBA00022723"/>
    </source>
</evidence>
<evidence type="ECO:0000313" key="15">
    <source>
        <dbReference type="EMBL" id="MBC5648397.1"/>
    </source>
</evidence>
<dbReference type="Pfam" id="PF12627">
    <property type="entry name" value="PolyA_pol_RNAbd"/>
    <property type="match status" value="1"/>
</dbReference>
<dbReference type="SUPFAM" id="SSF81301">
    <property type="entry name" value="Nucleotidyltransferase"/>
    <property type="match status" value="1"/>
</dbReference>
<feature type="domain" description="tRNA nucleotidyltransferase/poly(A) polymerase RNA and SrmB- binding" evidence="14">
    <location>
        <begin position="175"/>
        <end position="242"/>
    </location>
</feature>
<dbReference type="InterPro" id="IPR006674">
    <property type="entry name" value="HD_domain"/>
</dbReference>
<evidence type="ECO:0000256" key="3">
    <source>
        <dbReference type="ARBA" id="ARBA00022694"/>
    </source>
</evidence>
<evidence type="ECO:0000256" key="6">
    <source>
        <dbReference type="ARBA" id="ARBA00022741"/>
    </source>
</evidence>
<reference evidence="15 16" key="1">
    <citation type="submission" date="2020-08" db="EMBL/GenBank/DDBJ databases">
        <title>Genome public.</title>
        <authorList>
            <person name="Liu C."/>
            <person name="Sun Q."/>
        </authorList>
    </citation>
    <scope>NUCLEOTIDE SEQUENCE [LARGE SCALE GENOMIC DNA]</scope>
    <source>
        <strain evidence="15 16">NSJ-35</strain>
    </source>
</reference>
<proteinExistence type="inferred from homology"/>